<dbReference type="EMBL" id="JABXXO010000010">
    <property type="protein sequence ID" value="KAF7768383.1"/>
    <property type="molecule type" value="Genomic_DNA"/>
</dbReference>
<organism evidence="2 3">
    <name type="scientific">Agaricus bisporus var. burnettii</name>
    <dbReference type="NCBI Taxonomy" id="192524"/>
    <lineage>
        <taxon>Eukaryota</taxon>
        <taxon>Fungi</taxon>
        <taxon>Dikarya</taxon>
        <taxon>Basidiomycota</taxon>
        <taxon>Agaricomycotina</taxon>
        <taxon>Agaricomycetes</taxon>
        <taxon>Agaricomycetidae</taxon>
        <taxon>Agaricales</taxon>
        <taxon>Agaricineae</taxon>
        <taxon>Agaricaceae</taxon>
        <taxon>Agaricus</taxon>
    </lineage>
</organism>
<dbReference type="GO" id="GO:0016787">
    <property type="term" value="F:hydrolase activity"/>
    <property type="evidence" value="ECO:0007669"/>
    <property type="project" value="InterPro"/>
</dbReference>
<dbReference type="Gene3D" id="3.40.50.1820">
    <property type="entry name" value="alpha/beta hydrolase"/>
    <property type="match status" value="1"/>
</dbReference>
<dbReference type="AlphaFoldDB" id="A0A8H7C834"/>
<feature type="domain" description="Dienelactone hydrolase" evidence="1">
    <location>
        <begin position="28"/>
        <end position="250"/>
    </location>
</feature>
<dbReference type="Proteomes" id="UP000629468">
    <property type="component" value="Unassembled WGS sequence"/>
</dbReference>
<dbReference type="PANTHER" id="PTHR17630:SF44">
    <property type="entry name" value="PROTEIN AIM2"/>
    <property type="match status" value="1"/>
</dbReference>
<evidence type="ECO:0000313" key="3">
    <source>
        <dbReference type="Proteomes" id="UP000629468"/>
    </source>
</evidence>
<dbReference type="SUPFAM" id="SSF53474">
    <property type="entry name" value="alpha/beta-Hydrolases"/>
    <property type="match status" value="1"/>
</dbReference>
<dbReference type="PANTHER" id="PTHR17630">
    <property type="entry name" value="DIENELACTONE HYDROLASE"/>
    <property type="match status" value="1"/>
</dbReference>
<gene>
    <name evidence="2" type="ORF">Agabi119p4_7626</name>
</gene>
<evidence type="ECO:0000313" key="2">
    <source>
        <dbReference type="EMBL" id="KAF7768383.1"/>
    </source>
</evidence>
<name>A0A8H7C834_AGABI</name>
<accession>A0A8H7C834</accession>
<evidence type="ECO:0000259" key="1">
    <source>
        <dbReference type="Pfam" id="PF01738"/>
    </source>
</evidence>
<dbReference type="InterPro" id="IPR029058">
    <property type="entry name" value="AB_hydrolase_fold"/>
</dbReference>
<sequence>MSLCKDCFRGARHEGTAEGELTTVDGVRVYIAKPPGDYPKDKAILFLSDVFGLQLINNKLLADDLARNGFYTVIPDFLNGDAISDEMLDEHGKFDIPKWLLDHTAEHTRPPLNKVIAWLKEQGVREFGAVGFCFGARYVFDLAFEDSIKVAVVSHPSLIKVPDDLERYRKEAKAPLLINSCTIDVQFPPEAQEQADRILGEGKYEHGYKREYFEGCTHGFAVRGDTSDPKAKAGKEGSFKATVEWFSKYL</sequence>
<comment type="caution">
    <text evidence="2">The sequence shown here is derived from an EMBL/GenBank/DDBJ whole genome shotgun (WGS) entry which is preliminary data.</text>
</comment>
<reference evidence="2 3" key="1">
    <citation type="journal article" name="Sci. Rep.">
        <title>Telomere-to-telomere assembled and centromere annotated genomes of the two main subspecies of the button mushroom Agaricus bisporus reveal especially polymorphic chromosome ends.</title>
        <authorList>
            <person name="Sonnenberg A.S.M."/>
            <person name="Sedaghat-Telgerd N."/>
            <person name="Lavrijssen B."/>
            <person name="Ohm R.A."/>
            <person name="Hendrickx P.M."/>
            <person name="Scholtmeijer K."/>
            <person name="Baars J.J.P."/>
            <person name="van Peer A."/>
        </authorList>
    </citation>
    <scope>NUCLEOTIDE SEQUENCE [LARGE SCALE GENOMIC DNA]</scope>
    <source>
        <strain evidence="2 3">H119_p4</strain>
    </source>
</reference>
<dbReference type="InterPro" id="IPR002925">
    <property type="entry name" value="Dienelactn_hydro"/>
</dbReference>
<proteinExistence type="predicted"/>
<protein>
    <recommendedName>
        <fullName evidence="1">Dienelactone hydrolase domain-containing protein</fullName>
    </recommendedName>
</protein>
<dbReference type="Pfam" id="PF01738">
    <property type="entry name" value="DLH"/>
    <property type="match status" value="1"/>
</dbReference>